<evidence type="ECO:0000313" key="1">
    <source>
        <dbReference type="EMBL" id="RHW44223.1"/>
    </source>
</evidence>
<comment type="caution">
    <text evidence="1">The sequence shown here is derived from an EMBL/GenBank/DDBJ whole genome shotgun (WGS) entry which is preliminary data.</text>
</comment>
<proteinExistence type="predicted"/>
<dbReference type="AlphaFoldDB" id="A0A417Z189"/>
<reference evidence="1 2" key="1">
    <citation type="submission" date="2018-08" db="EMBL/GenBank/DDBJ databases">
        <title>Whole genome sequence analysis of Dermacoccus abyssi bacteria isolated from Deep Mariana trench Micromonospora spp reveals genes involved in the environmental adaptation and production of secondary metabolites.</title>
        <authorList>
            <person name="Abdel-Mageed W.M."/>
            <person name="Lehri B."/>
            <person name="Nouioui I."/>
            <person name="Goodfellow I."/>
            <person name="Jaspars M."/>
            <person name="Karlyshev A."/>
        </authorList>
    </citation>
    <scope>NUCLEOTIDE SEQUENCE [LARGE SCALE GENOMIC DNA]</scope>
    <source>
        <strain evidence="1 2">MT1.1</strain>
    </source>
</reference>
<dbReference type="Proteomes" id="UP000285376">
    <property type="component" value="Unassembled WGS sequence"/>
</dbReference>
<name>A0A417Z189_9MICO</name>
<evidence type="ECO:0008006" key="3">
    <source>
        <dbReference type="Google" id="ProtNLM"/>
    </source>
</evidence>
<gene>
    <name evidence="1" type="ORF">D1832_13165</name>
</gene>
<dbReference type="EMBL" id="QWLM01000019">
    <property type="protein sequence ID" value="RHW44223.1"/>
    <property type="molecule type" value="Genomic_DNA"/>
</dbReference>
<organism evidence="1 2">
    <name type="scientific">Dermacoccus abyssi</name>
    <dbReference type="NCBI Taxonomy" id="322596"/>
    <lineage>
        <taxon>Bacteria</taxon>
        <taxon>Bacillati</taxon>
        <taxon>Actinomycetota</taxon>
        <taxon>Actinomycetes</taxon>
        <taxon>Micrococcales</taxon>
        <taxon>Dermacoccaceae</taxon>
        <taxon>Dermacoccus</taxon>
    </lineage>
</organism>
<dbReference type="RefSeq" id="WP_118914676.1">
    <property type="nucleotide sequence ID" value="NZ_CBCRVH010000019.1"/>
</dbReference>
<accession>A0A417Z189</accession>
<dbReference type="PANTHER" id="PTHR35040">
    <property type="match status" value="1"/>
</dbReference>
<protein>
    <recommendedName>
        <fullName evidence="3">Spherulation-specific family 4 protein</fullName>
    </recommendedName>
</protein>
<dbReference type="Pfam" id="PF12138">
    <property type="entry name" value="Spherulin4"/>
    <property type="match status" value="1"/>
</dbReference>
<sequence>MFDAPQPTPAVPWYIHPAEAPLAWQRLADGVFGFGFVVVNVDNGPGHGPQDPYYRRPLERGLATTTAGYVNVGYGQRPWDDVLEEVEQWQQWYGIHDIMLDCVPSQDHQGAWSVEWIDALRDAGVEHVIANPGVVPTRRLVETADVTCVAEAAWQDYAHLQMPEWLQAVSPHKQWHLVHGVPPEHLASVPALAASRGAHFSWATDRGLPNPWDVLPAPYADCHPELVKAR</sequence>
<dbReference type="InterPro" id="IPR021986">
    <property type="entry name" value="Spherulin4"/>
</dbReference>
<evidence type="ECO:0000313" key="2">
    <source>
        <dbReference type="Proteomes" id="UP000285376"/>
    </source>
</evidence>
<dbReference type="PANTHER" id="PTHR35040:SF9">
    <property type="entry name" value="4-LIKE CELL SURFACE PROTEIN, PUTATIVE (AFU_ORTHOLOGUE AFUA_4G14080)-RELATED"/>
    <property type="match status" value="1"/>
</dbReference>